<dbReference type="InterPro" id="IPR023696">
    <property type="entry name" value="Ureohydrolase_dom_sf"/>
</dbReference>
<organism evidence="12 13">
    <name type="scientific">Tetraparma gracilis</name>
    <dbReference type="NCBI Taxonomy" id="2962635"/>
    <lineage>
        <taxon>Eukaryota</taxon>
        <taxon>Sar</taxon>
        <taxon>Stramenopiles</taxon>
        <taxon>Ochrophyta</taxon>
        <taxon>Bolidophyceae</taxon>
        <taxon>Parmales</taxon>
        <taxon>Triparmaceae</taxon>
        <taxon>Tetraparma</taxon>
    </lineage>
</organism>
<evidence type="ECO:0000256" key="6">
    <source>
        <dbReference type="ARBA" id="ARBA00022853"/>
    </source>
</evidence>
<evidence type="ECO:0000256" key="8">
    <source>
        <dbReference type="ARBA" id="ARBA00023163"/>
    </source>
</evidence>
<feature type="region of interest" description="Disordered" evidence="10">
    <location>
        <begin position="372"/>
        <end position="392"/>
    </location>
</feature>
<dbReference type="InterPro" id="IPR037138">
    <property type="entry name" value="His_deacetylse_dom_sf"/>
</dbReference>
<dbReference type="Proteomes" id="UP001165060">
    <property type="component" value="Unassembled WGS sequence"/>
</dbReference>
<keyword evidence="5" id="KW-0378">Hydrolase</keyword>
<evidence type="ECO:0000313" key="12">
    <source>
        <dbReference type="EMBL" id="GMI30332.1"/>
    </source>
</evidence>
<evidence type="ECO:0000256" key="10">
    <source>
        <dbReference type="SAM" id="MobiDB-lite"/>
    </source>
</evidence>
<reference evidence="12 13" key="1">
    <citation type="journal article" date="2023" name="Commun. Biol.">
        <title>Genome analysis of Parmales, the sister group of diatoms, reveals the evolutionary specialization of diatoms from phago-mixotrophs to photoautotrophs.</title>
        <authorList>
            <person name="Ban H."/>
            <person name="Sato S."/>
            <person name="Yoshikawa S."/>
            <person name="Yamada K."/>
            <person name="Nakamura Y."/>
            <person name="Ichinomiya M."/>
            <person name="Sato N."/>
            <person name="Blanc-Mathieu R."/>
            <person name="Endo H."/>
            <person name="Kuwata A."/>
            <person name="Ogata H."/>
        </authorList>
    </citation>
    <scope>NUCLEOTIDE SEQUENCE [LARGE SCALE GENOMIC DNA]</scope>
</reference>
<dbReference type="Pfam" id="PF00850">
    <property type="entry name" value="Hist_deacetyl"/>
    <property type="match status" value="1"/>
</dbReference>
<comment type="caution">
    <text evidence="12">The sequence shown here is derived from an EMBL/GenBank/DDBJ whole genome shotgun (WGS) entry which is preliminary data.</text>
</comment>
<keyword evidence="9" id="KW-0539">Nucleus</keyword>
<keyword evidence="6" id="KW-0156">Chromatin regulator</keyword>
<proteinExistence type="inferred from homology"/>
<dbReference type="InterPro" id="IPR023801">
    <property type="entry name" value="His_deacetylse_dom"/>
</dbReference>
<comment type="subcellular location">
    <subcellularLocation>
        <location evidence="1">Nucleus</location>
    </subcellularLocation>
</comment>
<evidence type="ECO:0000256" key="2">
    <source>
        <dbReference type="ARBA" id="ARBA00007738"/>
    </source>
</evidence>
<dbReference type="Gene3D" id="3.40.800.20">
    <property type="entry name" value="Histone deacetylase domain"/>
    <property type="match status" value="1"/>
</dbReference>
<dbReference type="EC" id="3.5.1.98" evidence="3"/>
<evidence type="ECO:0000256" key="1">
    <source>
        <dbReference type="ARBA" id="ARBA00004123"/>
    </source>
</evidence>
<dbReference type="PANTHER" id="PTHR10625">
    <property type="entry name" value="HISTONE DEACETYLASE HDAC1-RELATED"/>
    <property type="match status" value="1"/>
</dbReference>
<feature type="compositionally biased region" description="Acidic residues" evidence="10">
    <location>
        <begin position="761"/>
        <end position="770"/>
    </location>
</feature>
<evidence type="ECO:0000256" key="7">
    <source>
        <dbReference type="ARBA" id="ARBA00023015"/>
    </source>
</evidence>
<evidence type="ECO:0000259" key="11">
    <source>
        <dbReference type="Pfam" id="PF00850"/>
    </source>
</evidence>
<accession>A0ABQ6MQS4</accession>
<dbReference type="SUPFAM" id="SSF52768">
    <property type="entry name" value="Arginase/deacetylase"/>
    <property type="match status" value="1"/>
</dbReference>
<evidence type="ECO:0000256" key="4">
    <source>
        <dbReference type="ARBA" id="ARBA00022491"/>
    </source>
</evidence>
<dbReference type="EMBL" id="BRYB01001648">
    <property type="protein sequence ID" value="GMI30332.1"/>
    <property type="molecule type" value="Genomic_DNA"/>
</dbReference>
<keyword evidence="7" id="KW-0805">Transcription regulation</keyword>
<feature type="region of interest" description="Disordered" evidence="10">
    <location>
        <begin position="80"/>
        <end position="123"/>
    </location>
</feature>
<evidence type="ECO:0000256" key="5">
    <source>
        <dbReference type="ARBA" id="ARBA00022801"/>
    </source>
</evidence>
<feature type="region of interest" description="Disordered" evidence="10">
    <location>
        <begin position="758"/>
        <end position="786"/>
    </location>
</feature>
<gene>
    <name evidence="12" type="ORF">TeGR_g14641</name>
</gene>
<evidence type="ECO:0000313" key="13">
    <source>
        <dbReference type="Proteomes" id="UP001165060"/>
    </source>
</evidence>
<feature type="domain" description="Histone deacetylase" evidence="11">
    <location>
        <begin position="579"/>
        <end position="891"/>
    </location>
</feature>
<keyword evidence="8" id="KW-0804">Transcription</keyword>
<protein>
    <recommendedName>
        <fullName evidence="3">histone deacetylase</fullName>
        <ecNumber evidence="3">3.5.1.98</ecNumber>
    </recommendedName>
</protein>
<feature type="compositionally biased region" description="Basic and acidic residues" evidence="10">
    <location>
        <begin position="80"/>
        <end position="104"/>
    </location>
</feature>
<evidence type="ECO:0000256" key="3">
    <source>
        <dbReference type="ARBA" id="ARBA00012111"/>
    </source>
</evidence>
<name>A0ABQ6MQS4_9STRA</name>
<dbReference type="PANTHER" id="PTHR10625:SF5">
    <property type="entry name" value="HISTONE DEACETYLASE"/>
    <property type="match status" value="1"/>
</dbReference>
<sequence length="995" mass="105634">MKVAAERCFYDPLVLKEDGWSTTPKQTGMSGYIGCHVVWHGALAVIVAYIQDEDIGDMWKIMWEDKETADLEHNELVKGLKARERQQEKEKRKRSMADTVHDNQSRGSGGGGVNNPYGKPKKHRYGDPNFVVSSIDSGIVLASPSAGDARPDVFWPARVMNLEETKATPLPSRLKKSGAHSVVVVFLSPYWTHGQTIGYASGTSRKNSDSSGGGDAMMFDMEQVDASEKTIKPFPNLGSDTLDVEELKNAFRLTGLPKSHYSTYLNAHRLGLGFSNYATTANAASRKAKHVTECASTAVQQDCHVMSVRAPQFPGALIAFPWLHVLKQLPAHSMDALPSDPEPSLNLAAMLSCMGPSVTLCLPNATPVIDASKSSSLPEPPSPLVKSDGKLPISQSPGKGAPLYHFMSASMVEVLSPSSTSTSLSPPEMSMLGTLLTSHLGQIASYQSVALDRSNHAALPGIMSRLLSSTISLKVHGASVVKSAYPNVDASTLASFMRDWRVGCERVFTYARTQFSGPSIGVGCSAVLTDDRCRMHLTGPGSFERSVRLPAAVKGASNAGAGKTRDFLLLSSVEAEWCDLATSKILPMCHSRKYLNRMRQKILAIAELSVDASGKVVGRGEPLSDDSDGEGGADTGGSRGSYDAAVSGVACALKAVSMVARGEVVTAFCATRPPGHHAGSELRAMNAPSNGFCVFNSAAAAAKYAVAPKDEGGLGMSRVAVIDFDVHHGNGTQEILCKTYDPRFLYVSMHAGEVGRVGTDGDGDGSDDEMTPASSVEGGGRKGAKEDEKVFPGVCGEMSPHPGVVNIPMGDQVTAAQVGVALDGQVRTAITSFMPDLIILSAGFDAHRNDPLGLGGLSTKDFGTVTDVCCKFAERWCSGRVVSILEGGYGVPCCKFRGGENLFLPPGVPPLEQGQQNGGEDGTGRVTPNEKVVQISVETRDRIGWSVEDDQGNAALDEMPGWLSKQLLKCAEEGFLECVAAHVGKLKQHAGIARG</sequence>
<keyword evidence="4" id="KW-0678">Repressor</keyword>
<evidence type="ECO:0000256" key="9">
    <source>
        <dbReference type="ARBA" id="ARBA00023242"/>
    </source>
</evidence>
<keyword evidence="13" id="KW-1185">Reference proteome</keyword>
<comment type="similarity">
    <text evidence="2">Belongs to the histone deacetylase family. HD type 2 subfamily.</text>
</comment>
<feature type="region of interest" description="Disordered" evidence="10">
    <location>
        <begin position="617"/>
        <end position="639"/>
    </location>
</feature>